<gene>
    <name evidence="1" type="ORF">HPB47_017713</name>
</gene>
<keyword evidence="2" id="KW-1185">Reference proteome</keyword>
<comment type="caution">
    <text evidence="1">The sequence shown here is derived from an EMBL/GenBank/DDBJ whole genome shotgun (WGS) entry which is preliminary data.</text>
</comment>
<proteinExistence type="predicted"/>
<evidence type="ECO:0000313" key="1">
    <source>
        <dbReference type="EMBL" id="KAG0436883.1"/>
    </source>
</evidence>
<protein>
    <submittedName>
        <fullName evidence="1">Uncharacterized protein</fullName>
    </submittedName>
</protein>
<reference evidence="1 2" key="1">
    <citation type="journal article" date="2020" name="Cell">
        <title>Large-Scale Comparative Analyses of Tick Genomes Elucidate Their Genetic Diversity and Vector Capacities.</title>
        <authorList>
            <consortium name="Tick Genome and Microbiome Consortium (TIGMIC)"/>
            <person name="Jia N."/>
            <person name="Wang J."/>
            <person name="Shi W."/>
            <person name="Du L."/>
            <person name="Sun Y."/>
            <person name="Zhan W."/>
            <person name="Jiang J.F."/>
            <person name="Wang Q."/>
            <person name="Zhang B."/>
            <person name="Ji P."/>
            <person name="Bell-Sakyi L."/>
            <person name="Cui X.M."/>
            <person name="Yuan T.T."/>
            <person name="Jiang B.G."/>
            <person name="Yang W.F."/>
            <person name="Lam T.T."/>
            <person name="Chang Q.C."/>
            <person name="Ding S.J."/>
            <person name="Wang X.J."/>
            <person name="Zhu J.G."/>
            <person name="Ruan X.D."/>
            <person name="Zhao L."/>
            <person name="Wei J.T."/>
            <person name="Ye R.Z."/>
            <person name="Que T.C."/>
            <person name="Du C.H."/>
            <person name="Zhou Y.H."/>
            <person name="Cheng J.X."/>
            <person name="Dai P.F."/>
            <person name="Guo W.B."/>
            <person name="Han X.H."/>
            <person name="Huang E.J."/>
            <person name="Li L.F."/>
            <person name="Wei W."/>
            <person name="Gao Y.C."/>
            <person name="Liu J.Z."/>
            <person name="Shao H.Z."/>
            <person name="Wang X."/>
            <person name="Wang C.C."/>
            <person name="Yang T.C."/>
            <person name="Huo Q.B."/>
            <person name="Li W."/>
            <person name="Chen H.Y."/>
            <person name="Chen S.E."/>
            <person name="Zhou L.G."/>
            <person name="Ni X.B."/>
            <person name="Tian J.H."/>
            <person name="Sheng Y."/>
            <person name="Liu T."/>
            <person name="Pan Y.S."/>
            <person name="Xia L.Y."/>
            <person name="Li J."/>
            <person name="Zhao F."/>
            <person name="Cao W.C."/>
        </authorList>
    </citation>
    <scope>NUCLEOTIDE SEQUENCE [LARGE SCALE GENOMIC DNA]</scope>
    <source>
        <strain evidence="1">Iper-2018</strain>
    </source>
</reference>
<accession>A0AC60QPX2</accession>
<organism evidence="1 2">
    <name type="scientific">Ixodes persulcatus</name>
    <name type="common">Taiga tick</name>
    <dbReference type="NCBI Taxonomy" id="34615"/>
    <lineage>
        <taxon>Eukaryota</taxon>
        <taxon>Metazoa</taxon>
        <taxon>Ecdysozoa</taxon>
        <taxon>Arthropoda</taxon>
        <taxon>Chelicerata</taxon>
        <taxon>Arachnida</taxon>
        <taxon>Acari</taxon>
        <taxon>Parasitiformes</taxon>
        <taxon>Ixodida</taxon>
        <taxon>Ixodoidea</taxon>
        <taxon>Ixodidae</taxon>
        <taxon>Ixodinae</taxon>
        <taxon>Ixodes</taxon>
    </lineage>
</organism>
<name>A0AC60QPX2_IXOPE</name>
<evidence type="ECO:0000313" key="2">
    <source>
        <dbReference type="Proteomes" id="UP000805193"/>
    </source>
</evidence>
<dbReference type="Proteomes" id="UP000805193">
    <property type="component" value="Unassembled WGS sequence"/>
</dbReference>
<dbReference type="EMBL" id="JABSTQ010006659">
    <property type="protein sequence ID" value="KAG0436883.1"/>
    <property type="molecule type" value="Genomic_DNA"/>
</dbReference>
<sequence>MRLFYAAGGFQGTVASDEHIAVHQCTVSRVLVDVTEAIIDCLGTSWLRFPHTREEKAEAKKKFFRRCKFSGVIGCIDGTQIAIRATSEGDPRFSKAAYWCRKNYYALNAMVVCDVDLRILNFDATFPGSVHDSFVWRASLLREEFAQGRLAEENECLLESESDEGVESDDSGTLIRTVRD</sequence>